<evidence type="ECO:0000256" key="6">
    <source>
        <dbReference type="ARBA" id="ARBA00023316"/>
    </source>
</evidence>
<comment type="caution">
    <text evidence="10">The sequence shown here is derived from an EMBL/GenBank/DDBJ whole genome shotgun (WGS) entry which is preliminary data.</text>
</comment>
<evidence type="ECO:0000256" key="5">
    <source>
        <dbReference type="ARBA" id="ARBA00022984"/>
    </source>
</evidence>
<reference evidence="10 11" key="1">
    <citation type="submission" date="2020-08" db="EMBL/GenBank/DDBJ databases">
        <title>Genomic Encyclopedia of Type Strains, Phase IV (KMG-IV): sequencing the most valuable type-strain genomes for metagenomic binning, comparative biology and taxonomic classification.</title>
        <authorList>
            <person name="Goeker M."/>
        </authorList>
    </citation>
    <scope>NUCLEOTIDE SEQUENCE [LARGE SCALE GENOMIC DNA]</scope>
    <source>
        <strain evidence="10 11">DSM 12252</strain>
    </source>
</reference>
<dbReference type="Proteomes" id="UP000590740">
    <property type="component" value="Unassembled WGS sequence"/>
</dbReference>
<keyword evidence="3" id="KW-0808">Transferase</keyword>
<dbReference type="GO" id="GO:0005576">
    <property type="term" value="C:extracellular region"/>
    <property type="evidence" value="ECO:0007669"/>
    <property type="project" value="TreeGrafter"/>
</dbReference>
<dbReference type="UniPathway" id="UPA00219"/>
<accession>A0A7W7YGB7</accession>
<keyword evidence="11" id="KW-1185">Reference proteome</keyword>
<dbReference type="PANTHER" id="PTHR30582">
    <property type="entry name" value="L,D-TRANSPEPTIDASE"/>
    <property type="match status" value="1"/>
</dbReference>
<feature type="active site" description="Nucleophile" evidence="7">
    <location>
        <position position="180"/>
    </location>
</feature>
<dbReference type="SUPFAM" id="SSF141523">
    <property type="entry name" value="L,D-transpeptidase catalytic domain-like"/>
    <property type="match status" value="1"/>
</dbReference>
<keyword evidence="8" id="KW-0732">Signal</keyword>
<comment type="similarity">
    <text evidence="2">Belongs to the YkuD family.</text>
</comment>
<dbReference type="Gene3D" id="2.40.440.10">
    <property type="entry name" value="L,D-transpeptidase catalytic domain-like"/>
    <property type="match status" value="1"/>
</dbReference>
<dbReference type="GO" id="GO:0016740">
    <property type="term" value="F:transferase activity"/>
    <property type="evidence" value="ECO:0007669"/>
    <property type="project" value="UniProtKB-KW"/>
</dbReference>
<dbReference type="InterPro" id="IPR050979">
    <property type="entry name" value="LD-transpeptidase"/>
</dbReference>
<evidence type="ECO:0000256" key="4">
    <source>
        <dbReference type="ARBA" id="ARBA00022960"/>
    </source>
</evidence>
<dbReference type="AlphaFoldDB" id="A0A7W7YGB7"/>
<dbReference type="InterPro" id="IPR005490">
    <property type="entry name" value="LD_TPept_cat_dom"/>
</dbReference>
<evidence type="ECO:0000256" key="1">
    <source>
        <dbReference type="ARBA" id="ARBA00004752"/>
    </source>
</evidence>
<evidence type="ECO:0000256" key="2">
    <source>
        <dbReference type="ARBA" id="ARBA00005992"/>
    </source>
</evidence>
<feature type="chain" id="PRO_5031026536" evidence="8">
    <location>
        <begin position="29"/>
        <end position="205"/>
    </location>
</feature>
<feature type="domain" description="L,D-TPase catalytic" evidence="9">
    <location>
        <begin position="68"/>
        <end position="204"/>
    </location>
</feature>
<evidence type="ECO:0000259" key="9">
    <source>
        <dbReference type="PROSITE" id="PS52029"/>
    </source>
</evidence>
<dbReference type="PANTHER" id="PTHR30582:SF2">
    <property type="entry name" value="L,D-TRANSPEPTIDASE YCIB-RELATED"/>
    <property type="match status" value="1"/>
</dbReference>
<organism evidence="10 11">
    <name type="scientific">Prosthecobacter vanneervenii</name>
    <dbReference type="NCBI Taxonomy" id="48466"/>
    <lineage>
        <taxon>Bacteria</taxon>
        <taxon>Pseudomonadati</taxon>
        <taxon>Verrucomicrobiota</taxon>
        <taxon>Verrucomicrobiia</taxon>
        <taxon>Verrucomicrobiales</taxon>
        <taxon>Verrucomicrobiaceae</taxon>
        <taxon>Prosthecobacter</taxon>
    </lineage>
</organism>
<dbReference type="InterPro" id="IPR038063">
    <property type="entry name" value="Transpep_catalytic_dom"/>
</dbReference>
<feature type="signal peptide" evidence="8">
    <location>
        <begin position="1"/>
        <end position="28"/>
    </location>
</feature>
<evidence type="ECO:0000256" key="8">
    <source>
        <dbReference type="SAM" id="SignalP"/>
    </source>
</evidence>
<evidence type="ECO:0000256" key="7">
    <source>
        <dbReference type="PROSITE-ProRule" id="PRU01373"/>
    </source>
</evidence>
<feature type="active site" description="Proton donor/acceptor" evidence="7">
    <location>
        <position position="167"/>
    </location>
</feature>
<dbReference type="CDD" id="cd16913">
    <property type="entry name" value="YkuD_like"/>
    <property type="match status" value="1"/>
</dbReference>
<dbReference type="EMBL" id="JACHIG010000021">
    <property type="protein sequence ID" value="MBB5035638.1"/>
    <property type="molecule type" value="Genomic_DNA"/>
</dbReference>
<dbReference type="PROSITE" id="PS52029">
    <property type="entry name" value="LD_TPASE"/>
    <property type="match status" value="1"/>
</dbReference>
<proteinExistence type="inferred from homology"/>
<gene>
    <name evidence="10" type="ORF">HNQ65_005251</name>
</gene>
<name>A0A7W7YGB7_9BACT</name>
<dbReference type="GO" id="GO:0071972">
    <property type="term" value="F:peptidoglycan L,D-transpeptidase activity"/>
    <property type="evidence" value="ECO:0007669"/>
    <property type="project" value="TreeGrafter"/>
</dbReference>
<keyword evidence="10" id="KW-0449">Lipoprotein</keyword>
<dbReference type="GO" id="GO:0071555">
    <property type="term" value="P:cell wall organization"/>
    <property type="evidence" value="ECO:0007669"/>
    <property type="project" value="UniProtKB-UniRule"/>
</dbReference>
<keyword evidence="4 7" id="KW-0133">Cell shape</keyword>
<dbReference type="RefSeq" id="WP_221306304.1">
    <property type="nucleotide sequence ID" value="NZ_JACHIG010000021.1"/>
</dbReference>
<evidence type="ECO:0000313" key="11">
    <source>
        <dbReference type="Proteomes" id="UP000590740"/>
    </source>
</evidence>
<comment type="pathway">
    <text evidence="1 7">Cell wall biogenesis; peptidoglycan biosynthesis.</text>
</comment>
<dbReference type="GO" id="GO:0018104">
    <property type="term" value="P:peptidoglycan-protein cross-linking"/>
    <property type="evidence" value="ECO:0007669"/>
    <property type="project" value="TreeGrafter"/>
</dbReference>
<evidence type="ECO:0000313" key="10">
    <source>
        <dbReference type="EMBL" id="MBB5035638.1"/>
    </source>
</evidence>
<keyword evidence="5 7" id="KW-0573">Peptidoglycan synthesis</keyword>
<sequence length="205" mass="22166">MSQLVISKTVRLALIPILALLASCQSGGGSRGQTQYLEAFPTQSVPHSAMYNADQDSYWDGDGLSGAPNIIIDLSDQKAYFYKGGTLAGVSALSTGDERHATKTGKFKIFEKDQWHKSNLYGDFVDGAGNVVMANIDVTKDKPPPGTRFEGSKMHHFMRFTGGIGMHEGFLPGYPASHGCVRMPPHMAATFYNHVSIGTPVTVRP</sequence>
<dbReference type="Pfam" id="PF03734">
    <property type="entry name" value="YkuD"/>
    <property type="match status" value="1"/>
</dbReference>
<protein>
    <submittedName>
        <fullName evidence="10">Lipoprotein-anchoring transpeptidase ErfK/SrfK</fullName>
    </submittedName>
</protein>
<evidence type="ECO:0000256" key="3">
    <source>
        <dbReference type="ARBA" id="ARBA00022679"/>
    </source>
</evidence>
<keyword evidence="6 7" id="KW-0961">Cell wall biogenesis/degradation</keyword>
<dbReference type="GO" id="GO:0008360">
    <property type="term" value="P:regulation of cell shape"/>
    <property type="evidence" value="ECO:0007669"/>
    <property type="project" value="UniProtKB-UniRule"/>
</dbReference>